<feature type="transmembrane region" description="Helical" evidence="2">
    <location>
        <begin position="588"/>
        <end position="607"/>
    </location>
</feature>
<dbReference type="EMBL" id="CP019082">
    <property type="protein sequence ID" value="APW62664.1"/>
    <property type="molecule type" value="Genomic_DNA"/>
</dbReference>
<proteinExistence type="predicted"/>
<gene>
    <name evidence="3" type="ORF">BSF38_04214</name>
</gene>
<dbReference type="Gene3D" id="3.40.50.880">
    <property type="match status" value="1"/>
</dbReference>
<evidence type="ECO:0000313" key="4">
    <source>
        <dbReference type="Proteomes" id="UP000186309"/>
    </source>
</evidence>
<evidence type="ECO:0000256" key="2">
    <source>
        <dbReference type="SAM" id="Phobius"/>
    </source>
</evidence>
<sequence>MAKRPLRVVQHLFSALVAWVLVCGGPARGQTVDVGAELTESEGKLSTADEARLQLLSDPDAVKKGTGKDRSRPPFEIYRSQIAPNDVIPWLKPNQWCSLSLDLQANDDDYEGSLQSLPVPLVGMPHEMIYAREARLVKAQRSRLGMPILLPRIPKEKELLVELVRPNAIRADQLYSVPLYSLPAHQMLVMVLTKESNAAYAAWSKYSAMIPATFDRGDGRILDQMRYYRLLLPLEPDKPLLPSHPLTWTAISHIFWEGMEPDVLSASQQTALLDWLHWGGQLIVIGGAGPTYSIFRESFLEPYLPADPTGESRLLVEADLKPLSDSYPPPFRLPTGEEPTRPARSITPQIYEQFGLGYTAPEPIKPAAGRPLYVAGLRPREGAVTIPLGEGSPDLLAVESRVGRGRITMLTVNPTDPALAAWGGMDTLVRRVVFRRPEEMMVPMAKSGESFDPQYQDMAMGGPDLSWYRIAARDVGPRVYRAPSESRGLPRRGSPPVGAALARQQPASMSVDFATTDGNEGPNLPGVAEWVDSTHVPLICRTLLERASGITVPSSQFVLKVLLAYVLAVAPLNWLLCRYVLRRREAAWIIVPLLAFGFAVGVERIAAYDMGYDSACDELDLLEIQGTFPRGHLSRFASIYTTGRGQYTIKFPNNPTALALPLDIGRSIAGEDLTTSVWRSYPVPALEEFTVQPRSLSMFRSEEMVSLPGSITVEADGPRRVLRNDGGLELRDATLVDFSDPAEPLETYLGTIAAGATVDLDPAEAPPAPDHIAGFDGPDPTELLTKFLEYVEKRPEAVGELRLVAWSPGPAPGPSFEPVLDRHRGATVVVVHLRYNPPPSPASRHYNSMAPKTAEAAGRSPIPAKAAARRGREEMGAS</sequence>
<keyword evidence="2" id="KW-1133">Transmembrane helix</keyword>
<dbReference type="InterPro" id="IPR029062">
    <property type="entry name" value="Class_I_gatase-like"/>
</dbReference>
<dbReference type="OrthoDB" id="222878at2"/>
<feature type="transmembrane region" description="Helical" evidence="2">
    <location>
        <begin position="557"/>
        <end position="576"/>
    </location>
</feature>
<accession>A0A1U7CUN9</accession>
<dbReference type="STRING" id="1387353.BSF38_04214"/>
<keyword evidence="2" id="KW-0472">Membrane</keyword>
<evidence type="ECO:0000313" key="3">
    <source>
        <dbReference type="EMBL" id="APW62664.1"/>
    </source>
</evidence>
<dbReference type="Proteomes" id="UP000186309">
    <property type="component" value="Chromosome"/>
</dbReference>
<feature type="region of interest" description="Disordered" evidence="1">
    <location>
        <begin position="839"/>
        <end position="878"/>
    </location>
</feature>
<dbReference type="RefSeq" id="WP_076348926.1">
    <property type="nucleotide sequence ID" value="NZ_CP019082.1"/>
</dbReference>
<dbReference type="AlphaFoldDB" id="A0A1U7CUN9"/>
<dbReference type="SUPFAM" id="SSF52317">
    <property type="entry name" value="Class I glutamine amidotransferase-like"/>
    <property type="match status" value="1"/>
</dbReference>
<keyword evidence="4" id="KW-1185">Reference proteome</keyword>
<protein>
    <submittedName>
        <fullName evidence="3">Uncharacterized protein</fullName>
    </submittedName>
</protein>
<dbReference type="KEGG" id="pbor:BSF38_04214"/>
<feature type="region of interest" description="Disordered" evidence="1">
    <location>
        <begin position="481"/>
        <end position="501"/>
    </location>
</feature>
<keyword evidence="2" id="KW-0812">Transmembrane</keyword>
<evidence type="ECO:0000256" key="1">
    <source>
        <dbReference type="SAM" id="MobiDB-lite"/>
    </source>
</evidence>
<organism evidence="3 4">
    <name type="scientific">Paludisphaera borealis</name>
    <dbReference type="NCBI Taxonomy" id="1387353"/>
    <lineage>
        <taxon>Bacteria</taxon>
        <taxon>Pseudomonadati</taxon>
        <taxon>Planctomycetota</taxon>
        <taxon>Planctomycetia</taxon>
        <taxon>Isosphaerales</taxon>
        <taxon>Isosphaeraceae</taxon>
        <taxon>Paludisphaera</taxon>
    </lineage>
</organism>
<reference evidence="4" key="1">
    <citation type="submission" date="2016-12" db="EMBL/GenBank/DDBJ databases">
        <title>Comparative genomics of four Isosphaeraceae planctomycetes: a common pool of plasmids and glycoside hydrolase genes.</title>
        <authorList>
            <person name="Ivanova A."/>
        </authorList>
    </citation>
    <scope>NUCLEOTIDE SEQUENCE [LARGE SCALE GENOMIC DNA]</scope>
    <source>
        <strain evidence="4">PX4</strain>
    </source>
</reference>
<name>A0A1U7CUN9_9BACT</name>